<sequence>ELKHLILEAADGFLFVVSCETGRVVYVSDSVTPVLNQAQSDWLGSSLYDQLHPDDAEKLREQLSTSENNNS</sequence>
<protein>
    <recommendedName>
        <fullName evidence="6">PAS domain-containing protein</fullName>
    </recommendedName>
</protein>
<dbReference type="Proteomes" id="UP001529510">
    <property type="component" value="Unassembled WGS sequence"/>
</dbReference>
<evidence type="ECO:0000259" key="6">
    <source>
        <dbReference type="PROSITE" id="PS50112"/>
    </source>
</evidence>
<dbReference type="PANTHER" id="PTHR23042">
    <property type="entry name" value="CIRCADIAN PROTEIN CLOCK/ARNT/BMAL/PAS"/>
    <property type="match status" value="1"/>
</dbReference>
<evidence type="ECO:0000256" key="1">
    <source>
        <dbReference type="ARBA" id="ARBA00004123"/>
    </source>
</evidence>
<dbReference type="InterPro" id="IPR013767">
    <property type="entry name" value="PAS_fold"/>
</dbReference>
<dbReference type="Gene3D" id="3.30.450.20">
    <property type="entry name" value="PAS domain"/>
    <property type="match status" value="1"/>
</dbReference>
<feature type="non-terminal residue" evidence="7">
    <location>
        <position position="1"/>
    </location>
</feature>
<keyword evidence="3" id="KW-0238">DNA-binding</keyword>
<evidence type="ECO:0000256" key="4">
    <source>
        <dbReference type="ARBA" id="ARBA00023163"/>
    </source>
</evidence>
<feature type="non-terminal residue" evidence="7">
    <location>
        <position position="71"/>
    </location>
</feature>
<gene>
    <name evidence="7" type="ORF">M9458_033595</name>
</gene>
<evidence type="ECO:0000256" key="2">
    <source>
        <dbReference type="ARBA" id="ARBA00023015"/>
    </source>
</evidence>
<comment type="subcellular location">
    <subcellularLocation>
        <location evidence="1">Nucleus</location>
    </subcellularLocation>
</comment>
<evidence type="ECO:0000256" key="3">
    <source>
        <dbReference type="ARBA" id="ARBA00023125"/>
    </source>
</evidence>
<reference evidence="7 8" key="1">
    <citation type="submission" date="2024-05" db="EMBL/GenBank/DDBJ databases">
        <title>Genome sequencing and assembly of Indian major carp, Cirrhinus mrigala (Hamilton, 1822).</title>
        <authorList>
            <person name="Mohindra V."/>
            <person name="Chowdhury L.M."/>
            <person name="Lal K."/>
            <person name="Jena J.K."/>
        </authorList>
    </citation>
    <scope>NUCLEOTIDE SEQUENCE [LARGE SCALE GENOMIC DNA]</scope>
    <source>
        <strain evidence="7">CM1030</strain>
        <tissue evidence="7">Blood</tissue>
    </source>
</reference>
<dbReference type="GO" id="GO:0003677">
    <property type="term" value="F:DNA binding"/>
    <property type="evidence" value="ECO:0007669"/>
    <property type="project" value="UniProtKB-KW"/>
</dbReference>
<dbReference type="CDD" id="cd00130">
    <property type="entry name" value="PAS"/>
    <property type="match status" value="1"/>
</dbReference>
<proteinExistence type="predicted"/>
<dbReference type="PRINTS" id="PR00785">
    <property type="entry name" value="NCTRNSLOCATR"/>
</dbReference>
<dbReference type="PROSITE" id="PS50112">
    <property type="entry name" value="PAS"/>
    <property type="match status" value="1"/>
</dbReference>
<keyword evidence="4" id="KW-0804">Transcription</keyword>
<dbReference type="SMART" id="SM00091">
    <property type="entry name" value="PAS"/>
    <property type="match status" value="1"/>
</dbReference>
<dbReference type="EMBL" id="JAMKFB020000016">
    <property type="protein sequence ID" value="KAL0173284.1"/>
    <property type="molecule type" value="Genomic_DNA"/>
</dbReference>
<feature type="domain" description="PAS" evidence="6">
    <location>
        <begin position="1"/>
        <end position="70"/>
    </location>
</feature>
<keyword evidence="5" id="KW-0539">Nucleus</keyword>
<comment type="caution">
    <text evidence="7">The sequence shown here is derived from an EMBL/GenBank/DDBJ whole genome shotgun (WGS) entry which is preliminary data.</text>
</comment>
<dbReference type="InterPro" id="IPR001067">
    <property type="entry name" value="Nuc_translocat"/>
</dbReference>
<dbReference type="GO" id="GO:0005634">
    <property type="term" value="C:nucleus"/>
    <property type="evidence" value="ECO:0007669"/>
    <property type="project" value="UniProtKB-SubCell"/>
</dbReference>
<dbReference type="AlphaFoldDB" id="A0ABD0PGU0"/>
<evidence type="ECO:0000313" key="8">
    <source>
        <dbReference type="Proteomes" id="UP001529510"/>
    </source>
</evidence>
<dbReference type="InterPro" id="IPR050933">
    <property type="entry name" value="Circadian_TF"/>
</dbReference>
<organism evidence="7 8">
    <name type="scientific">Cirrhinus mrigala</name>
    <name type="common">Mrigala</name>
    <dbReference type="NCBI Taxonomy" id="683832"/>
    <lineage>
        <taxon>Eukaryota</taxon>
        <taxon>Metazoa</taxon>
        <taxon>Chordata</taxon>
        <taxon>Craniata</taxon>
        <taxon>Vertebrata</taxon>
        <taxon>Euteleostomi</taxon>
        <taxon>Actinopterygii</taxon>
        <taxon>Neopterygii</taxon>
        <taxon>Teleostei</taxon>
        <taxon>Ostariophysi</taxon>
        <taxon>Cypriniformes</taxon>
        <taxon>Cyprinidae</taxon>
        <taxon>Labeoninae</taxon>
        <taxon>Labeonini</taxon>
        <taxon>Cirrhinus</taxon>
    </lineage>
</organism>
<dbReference type="InterPro" id="IPR035965">
    <property type="entry name" value="PAS-like_dom_sf"/>
</dbReference>
<evidence type="ECO:0000256" key="5">
    <source>
        <dbReference type="ARBA" id="ARBA00023242"/>
    </source>
</evidence>
<keyword evidence="2" id="KW-0805">Transcription regulation</keyword>
<dbReference type="InterPro" id="IPR000014">
    <property type="entry name" value="PAS"/>
</dbReference>
<dbReference type="SUPFAM" id="SSF55785">
    <property type="entry name" value="PYP-like sensor domain (PAS domain)"/>
    <property type="match status" value="1"/>
</dbReference>
<accession>A0ABD0PGU0</accession>
<evidence type="ECO:0000313" key="7">
    <source>
        <dbReference type="EMBL" id="KAL0173284.1"/>
    </source>
</evidence>
<dbReference type="Pfam" id="PF00989">
    <property type="entry name" value="PAS"/>
    <property type="match status" value="1"/>
</dbReference>
<keyword evidence="8" id="KW-1185">Reference proteome</keyword>
<name>A0ABD0PGU0_CIRMR</name>